<dbReference type="HOGENOM" id="CLU_113197_0_0_3"/>
<evidence type="ECO:0000259" key="2">
    <source>
        <dbReference type="Pfam" id="PF13490"/>
    </source>
</evidence>
<dbReference type="PATRIC" id="fig|1173022.3.peg.3508"/>
<evidence type="ECO:0000313" key="4">
    <source>
        <dbReference type="Proteomes" id="UP000010472"/>
    </source>
</evidence>
<dbReference type="InterPro" id="IPR027383">
    <property type="entry name" value="Znf_put"/>
</dbReference>
<evidence type="ECO:0000313" key="3">
    <source>
        <dbReference type="EMBL" id="AFZ14078.1"/>
    </source>
</evidence>
<keyword evidence="1" id="KW-0472">Membrane</keyword>
<evidence type="ECO:0000256" key="1">
    <source>
        <dbReference type="SAM" id="Phobius"/>
    </source>
</evidence>
<dbReference type="KEGG" id="cep:Cri9333_3246"/>
<dbReference type="STRING" id="1173022.Cri9333_3246"/>
<proteinExistence type="predicted"/>
<dbReference type="OrthoDB" id="463972at2"/>
<dbReference type="Proteomes" id="UP000010472">
    <property type="component" value="Chromosome"/>
</dbReference>
<dbReference type="RefSeq" id="WP_015204184.1">
    <property type="nucleotide sequence ID" value="NC_019753.1"/>
</dbReference>
<dbReference type="eggNOG" id="COG5662">
    <property type="taxonomic scope" value="Bacteria"/>
</dbReference>
<dbReference type="Pfam" id="PF13490">
    <property type="entry name" value="zf-HC2"/>
    <property type="match status" value="1"/>
</dbReference>
<organism evidence="3 4">
    <name type="scientific">Crinalium epipsammum PCC 9333</name>
    <dbReference type="NCBI Taxonomy" id="1173022"/>
    <lineage>
        <taxon>Bacteria</taxon>
        <taxon>Bacillati</taxon>
        <taxon>Cyanobacteriota</taxon>
        <taxon>Cyanophyceae</taxon>
        <taxon>Gomontiellales</taxon>
        <taxon>Gomontiellaceae</taxon>
        <taxon>Crinalium</taxon>
    </lineage>
</organism>
<accession>K9W151</accession>
<reference evidence="3 4" key="1">
    <citation type="submission" date="2012-06" db="EMBL/GenBank/DDBJ databases">
        <title>Finished chromosome of genome of Crinalium epipsammum PCC 9333.</title>
        <authorList>
            <consortium name="US DOE Joint Genome Institute"/>
            <person name="Gugger M."/>
            <person name="Coursin T."/>
            <person name="Rippka R."/>
            <person name="Tandeau De Marsac N."/>
            <person name="Huntemann M."/>
            <person name="Wei C.-L."/>
            <person name="Han J."/>
            <person name="Detter J.C."/>
            <person name="Han C."/>
            <person name="Tapia R."/>
            <person name="Davenport K."/>
            <person name="Daligault H."/>
            <person name="Erkkila T."/>
            <person name="Gu W."/>
            <person name="Munk A.C.C."/>
            <person name="Teshima H."/>
            <person name="Xu Y."/>
            <person name="Chain P."/>
            <person name="Chen A."/>
            <person name="Krypides N."/>
            <person name="Mavromatis K."/>
            <person name="Markowitz V."/>
            <person name="Szeto E."/>
            <person name="Ivanova N."/>
            <person name="Mikhailova N."/>
            <person name="Ovchinnikova G."/>
            <person name="Pagani I."/>
            <person name="Pati A."/>
            <person name="Goodwin L."/>
            <person name="Peters L."/>
            <person name="Pitluck S."/>
            <person name="Woyke T."/>
            <person name="Kerfeld C."/>
        </authorList>
    </citation>
    <scope>NUCLEOTIDE SEQUENCE [LARGE SCALE GENOMIC DNA]</scope>
    <source>
        <strain evidence="3 4">PCC 9333</strain>
    </source>
</reference>
<keyword evidence="1 3" id="KW-0812">Transmembrane</keyword>
<dbReference type="AlphaFoldDB" id="K9W151"/>
<dbReference type="EMBL" id="CP003620">
    <property type="protein sequence ID" value="AFZ14078.1"/>
    <property type="molecule type" value="Genomic_DNA"/>
</dbReference>
<feature type="domain" description="Putative zinc-finger" evidence="2">
    <location>
        <begin position="28"/>
        <end position="47"/>
    </location>
</feature>
<feature type="transmembrane region" description="Helical" evidence="1">
    <location>
        <begin position="101"/>
        <end position="121"/>
    </location>
</feature>
<protein>
    <submittedName>
        <fullName evidence="3">Transmembrane transcriptional regulator (Anti-sigma factor)</fullName>
    </submittedName>
</protein>
<keyword evidence="1" id="KW-1133">Transmembrane helix</keyword>
<sequence length="175" mass="19505">MTYNNEPRDLSGKQEIRDMDNLQRERFELLSAYLDGELTAHERKQVQHWLDNDREVHQHYVKLLKLRQGIQTLPVPTVAQSATEMADQVFIRLNQYRVRRLVAWGGTAIAALFIGAVSGVLSPNHPTTQLANSSPSQAAPETLMVALNAPPVKIPKAAIAVPEKSFESPATEVNN</sequence>
<keyword evidence="4" id="KW-1185">Reference proteome</keyword>
<name>K9W151_9CYAN</name>
<gene>
    <name evidence="3" type="ORF">Cri9333_3246</name>
</gene>